<dbReference type="SMART" id="SM00186">
    <property type="entry name" value="FBG"/>
    <property type="match status" value="1"/>
</dbReference>
<dbReference type="Gene3D" id="3.90.215.10">
    <property type="entry name" value="Gamma Fibrinogen, chain A, domain 1"/>
    <property type="match status" value="1"/>
</dbReference>
<keyword evidence="3" id="KW-0732">Signal</keyword>
<dbReference type="RefSeq" id="XP_016979324.1">
    <property type="nucleotide sequence ID" value="XM_017123835.1"/>
</dbReference>
<dbReference type="GeneID" id="108044728"/>
<feature type="coiled-coil region" evidence="2">
    <location>
        <begin position="60"/>
        <end position="171"/>
    </location>
</feature>
<dbReference type="SUPFAM" id="SSF56496">
    <property type="entry name" value="Fibrinogen C-terminal domain-like"/>
    <property type="match status" value="1"/>
</dbReference>
<dbReference type="RefSeq" id="XP_016979324.2">
    <property type="nucleotide sequence ID" value="XM_017123835.2"/>
</dbReference>
<feature type="signal peptide" evidence="3">
    <location>
        <begin position="1"/>
        <end position="23"/>
    </location>
</feature>
<evidence type="ECO:0000313" key="5">
    <source>
        <dbReference type="RefSeq" id="XP_016979324.1"/>
    </source>
</evidence>
<sequence>MKSVALVLFLSYLLLEESNFSIADSVENYQQQTKTQESDNQCNSYCFFVFKPFLDHLTELKQAANSSDELREKITTLELSNKDLQIQLSNSEGLDKNSKLLINFKDEQIKEISKQLKDKDEQIKEISKQLKDKDEQIREMNQQHEVKDDKIKNQSDLLKNKEETILNLQSQLAIGKIQIENKDNLIHIKEDQIKDKTDHIKKQEYFIQQKEQQIKEKDENINIKITQINDQSAENMKKAKQIYELTNQVTEKTYLLSTCSEFDQCPSEGPTGIYNMKMRGINAFKVPCNSTGWMTIQRRMDGSQDFNRNWVDYKNGFGDVKREFFIGLEKLHLMTEAQPYELYITLRDINGTSRYAKYDNFKVGSEMEGYELTTIGKYSGTAGDSLKYHEKSKFSTHDRDNDFHGGNCAKSHNGGWWFNKCAYSSLNGNYYKNGKKEGQGKYGIVWGDWKKFDYTISLIFVEMMIRPKSN</sequence>
<gene>
    <name evidence="5" type="primary">LOC108044728</name>
</gene>
<reference evidence="5" key="1">
    <citation type="submission" date="2025-08" db="UniProtKB">
        <authorList>
            <consortium name="RefSeq"/>
        </authorList>
    </citation>
    <scope>IDENTIFICATION</scope>
</reference>
<proteinExistence type="predicted"/>
<dbReference type="InterPro" id="IPR002181">
    <property type="entry name" value="Fibrinogen_a/b/g_C_dom"/>
</dbReference>
<evidence type="ECO:0000256" key="3">
    <source>
        <dbReference type="SAM" id="SignalP"/>
    </source>
</evidence>
<organism evidence="5">
    <name type="scientific">Drosophila rhopaloa</name>
    <name type="common">Fruit fly</name>
    <dbReference type="NCBI Taxonomy" id="1041015"/>
    <lineage>
        <taxon>Eukaryota</taxon>
        <taxon>Metazoa</taxon>
        <taxon>Ecdysozoa</taxon>
        <taxon>Arthropoda</taxon>
        <taxon>Hexapoda</taxon>
        <taxon>Insecta</taxon>
        <taxon>Pterygota</taxon>
        <taxon>Neoptera</taxon>
        <taxon>Endopterygota</taxon>
        <taxon>Diptera</taxon>
        <taxon>Brachycera</taxon>
        <taxon>Muscomorpha</taxon>
        <taxon>Ephydroidea</taxon>
        <taxon>Drosophilidae</taxon>
        <taxon>Drosophila</taxon>
        <taxon>Sophophora</taxon>
    </lineage>
</organism>
<dbReference type="PROSITE" id="PS00514">
    <property type="entry name" value="FIBRINOGEN_C_1"/>
    <property type="match status" value="1"/>
</dbReference>
<evidence type="ECO:0000256" key="1">
    <source>
        <dbReference type="ARBA" id="ARBA00023157"/>
    </source>
</evidence>
<dbReference type="Pfam" id="PF00147">
    <property type="entry name" value="Fibrinogen_C"/>
    <property type="match status" value="1"/>
</dbReference>
<keyword evidence="2" id="KW-0175">Coiled coil</keyword>
<dbReference type="GO" id="GO:0005615">
    <property type="term" value="C:extracellular space"/>
    <property type="evidence" value="ECO:0007669"/>
    <property type="project" value="TreeGrafter"/>
</dbReference>
<evidence type="ECO:0000256" key="2">
    <source>
        <dbReference type="SAM" id="Coils"/>
    </source>
</evidence>
<accession>A0A6P4ERL8</accession>
<dbReference type="CDD" id="cd00087">
    <property type="entry name" value="FReD"/>
    <property type="match status" value="1"/>
</dbReference>
<dbReference type="PANTHER" id="PTHR19143">
    <property type="entry name" value="FIBRINOGEN/TENASCIN/ANGIOPOEITIN"/>
    <property type="match status" value="1"/>
</dbReference>
<name>A0A6P4ERL8_DRORH</name>
<dbReference type="InterPro" id="IPR014716">
    <property type="entry name" value="Fibrinogen_a/b/g_C_1"/>
</dbReference>
<feature type="chain" id="PRO_5027916138" evidence="3">
    <location>
        <begin position="24"/>
        <end position="470"/>
    </location>
</feature>
<dbReference type="PROSITE" id="PS51406">
    <property type="entry name" value="FIBRINOGEN_C_2"/>
    <property type="match status" value="1"/>
</dbReference>
<evidence type="ECO:0000259" key="4">
    <source>
        <dbReference type="PROSITE" id="PS51406"/>
    </source>
</evidence>
<dbReference type="InterPro" id="IPR050373">
    <property type="entry name" value="Fibrinogen_C-term_domain"/>
</dbReference>
<dbReference type="OrthoDB" id="6145874at2759"/>
<dbReference type="PANTHER" id="PTHR19143:SF327">
    <property type="entry name" value="FI21813P1-RELATED"/>
    <property type="match status" value="1"/>
</dbReference>
<dbReference type="AlphaFoldDB" id="A0A6P4ERL8"/>
<dbReference type="InterPro" id="IPR020837">
    <property type="entry name" value="Fibrinogen_CS"/>
</dbReference>
<protein>
    <submittedName>
        <fullName evidence="5">Fibrinogen-like protein 1</fullName>
    </submittedName>
</protein>
<feature type="domain" description="Fibrinogen C-terminal" evidence="4">
    <location>
        <begin position="250"/>
        <end position="469"/>
    </location>
</feature>
<keyword evidence="1" id="KW-1015">Disulfide bond</keyword>
<dbReference type="InterPro" id="IPR036056">
    <property type="entry name" value="Fibrinogen-like_C"/>
</dbReference>